<keyword evidence="12" id="KW-0594">Phospholipid biosynthesis</keyword>
<evidence type="ECO:0000256" key="15">
    <source>
        <dbReference type="ARBA" id="ARBA00025707"/>
    </source>
</evidence>
<evidence type="ECO:0000256" key="11">
    <source>
        <dbReference type="ARBA" id="ARBA00023136"/>
    </source>
</evidence>
<keyword evidence="22" id="KW-1185">Reference proteome</keyword>
<keyword evidence="6" id="KW-0808">Transferase</keyword>
<feature type="region of interest" description="Disordered" evidence="19">
    <location>
        <begin position="459"/>
        <end position="479"/>
    </location>
</feature>
<evidence type="ECO:0000256" key="17">
    <source>
        <dbReference type="ARBA" id="ARBA00038923"/>
    </source>
</evidence>
<dbReference type="EC" id="2.3.1.n6" evidence="17"/>
<feature type="transmembrane region" description="Helical" evidence="20">
    <location>
        <begin position="212"/>
        <end position="229"/>
    </location>
</feature>
<dbReference type="GO" id="GO:0016020">
    <property type="term" value="C:membrane"/>
    <property type="evidence" value="ECO:0007669"/>
    <property type="project" value="UniProtKB-SubCell"/>
</dbReference>
<comment type="similarity">
    <text evidence="4">Belongs to the membrane-bound acyltransferase family.</text>
</comment>
<keyword evidence="5" id="KW-0444">Lipid biosynthesis</keyword>
<dbReference type="Proteomes" id="UP001347796">
    <property type="component" value="Unassembled WGS sequence"/>
</dbReference>
<dbReference type="GO" id="GO:0047184">
    <property type="term" value="F:1-acylglycerophosphocholine O-acyltransferase activity"/>
    <property type="evidence" value="ECO:0007669"/>
    <property type="project" value="UniProtKB-EC"/>
</dbReference>
<dbReference type="InterPro" id="IPR049941">
    <property type="entry name" value="LPLAT_7/PORCN-like"/>
</dbReference>
<gene>
    <name evidence="21" type="ORF">SNE40_015634</name>
</gene>
<feature type="transmembrane region" description="Helical" evidence="20">
    <location>
        <begin position="432"/>
        <end position="450"/>
    </location>
</feature>
<evidence type="ECO:0000256" key="19">
    <source>
        <dbReference type="SAM" id="MobiDB-lite"/>
    </source>
</evidence>
<sequence length="479" mass="54892">MARGFVEFLASAIGTPDDAIRLLLSLLAGYPLSFLYRAYVYHQSALIKHGFFIAVGLAIAYFNFGFDMYHSLLNIVIIYILLLISPGTKLSVGLAFFINTMYLTLGYISHSTDSYDFKWTMPHCVLTLRLTGVVFDVYDGKKKTGISQEQKETALSRVPSLIEMLGHSLCYGGFMIGPQFSMKRYLDFINGNFSNPTTGKPPDSIYAGLKRFSLGVLYIIIYQVLNYFVSDDFILSSKFQTMGLFLQCAYVLVWGKNLLNKYIGSWLLVEGSITILGLSYNGKDKNGNELWDGCANVRTPEFEYANTFRLLIHCFNYNTNQWMAKYVFKRLKFLGNKSLSQGVTLLYLAFWHGLHTGYYHCFLLEFLMTNFEDGLSSVLMSFEIVKTFQSKESFKPVIWLFRKLAVTLAMSYALVSFGLLITQRWLQVYKSMYFILHFVFLLWPVVHFILRKYVLPRKSSKTVPSNNTSNTESVEKKNE</sequence>
<dbReference type="GO" id="GO:0006656">
    <property type="term" value="P:phosphatidylcholine biosynthetic process"/>
    <property type="evidence" value="ECO:0007669"/>
    <property type="project" value="TreeGrafter"/>
</dbReference>
<evidence type="ECO:0000256" key="8">
    <source>
        <dbReference type="ARBA" id="ARBA00022824"/>
    </source>
</evidence>
<dbReference type="GO" id="GO:0005783">
    <property type="term" value="C:endoplasmic reticulum"/>
    <property type="evidence" value="ECO:0007669"/>
    <property type="project" value="UniProtKB-SubCell"/>
</dbReference>
<proteinExistence type="inferred from homology"/>
<dbReference type="GO" id="GO:0030258">
    <property type="term" value="P:lipid modification"/>
    <property type="evidence" value="ECO:0007669"/>
    <property type="project" value="TreeGrafter"/>
</dbReference>
<dbReference type="EC" id="2.3.1.23" evidence="16"/>
<evidence type="ECO:0000256" key="12">
    <source>
        <dbReference type="ARBA" id="ARBA00023209"/>
    </source>
</evidence>
<protein>
    <recommendedName>
        <fullName evidence="18">Lysophospholipid acyltransferase 5</fullName>
        <ecNumber evidence="16">2.3.1.23</ecNumber>
        <ecNumber evidence="17">2.3.1.n6</ecNumber>
    </recommendedName>
</protein>
<reference evidence="21 22" key="1">
    <citation type="submission" date="2024-01" db="EMBL/GenBank/DDBJ databases">
        <title>The genome of the rayed Mediterranean limpet Patella caerulea (Linnaeus, 1758).</title>
        <authorList>
            <person name="Anh-Thu Weber A."/>
            <person name="Halstead-Nussloch G."/>
        </authorList>
    </citation>
    <scope>NUCLEOTIDE SEQUENCE [LARGE SCALE GENOMIC DNA]</scope>
    <source>
        <strain evidence="21">AATW-2023a</strain>
        <tissue evidence="21">Whole specimen</tissue>
    </source>
</reference>
<evidence type="ECO:0000256" key="5">
    <source>
        <dbReference type="ARBA" id="ARBA00022516"/>
    </source>
</evidence>
<keyword evidence="10" id="KW-0443">Lipid metabolism</keyword>
<feature type="transmembrane region" description="Helical" evidence="20">
    <location>
        <begin position="404"/>
        <end position="426"/>
    </location>
</feature>
<comment type="pathway">
    <text evidence="15">Phospholipid metabolism.</text>
</comment>
<keyword evidence="7 20" id="KW-0812">Transmembrane</keyword>
<evidence type="ECO:0000256" key="14">
    <source>
        <dbReference type="ARBA" id="ARBA00023315"/>
    </source>
</evidence>
<dbReference type="Pfam" id="PF03062">
    <property type="entry name" value="MBOAT"/>
    <property type="match status" value="1"/>
</dbReference>
<feature type="transmembrane region" description="Helical" evidence="20">
    <location>
        <begin position="20"/>
        <end position="39"/>
    </location>
</feature>
<keyword evidence="11 20" id="KW-0472">Membrane</keyword>
<evidence type="ECO:0000256" key="6">
    <source>
        <dbReference type="ARBA" id="ARBA00022679"/>
    </source>
</evidence>
<evidence type="ECO:0000256" key="10">
    <source>
        <dbReference type="ARBA" id="ARBA00023098"/>
    </source>
</evidence>
<evidence type="ECO:0000256" key="7">
    <source>
        <dbReference type="ARBA" id="ARBA00022692"/>
    </source>
</evidence>
<keyword evidence="9 20" id="KW-1133">Transmembrane helix</keyword>
<dbReference type="AlphaFoldDB" id="A0AAN8PLE9"/>
<dbReference type="EMBL" id="JAZGQO010000010">
    <property type="protein sequence ID" value="KAK6177553.1"/>
    <property type="molecule type" value="Genomic_DNA"/>
</dbReference>
<comment type="caution">
    <text evidence="21">The sequence shown here is derived from an EMBL/GenBank/DDBJ whole genome shotgun (WGS) entry which is preliminary data.</text>
</comment>
<evidence type="ECO:0000256" key="3">
    <source>
        <dbReference type="ARBA" id="ARBA00005074"/>
    </source>
</evidence>
<evidence type="ECO:0000256" key="9">
    <source>
        <dbReference type="ARBA" id="ARBA00022989"/>
    </source>
</evidence>
<evidence type="ECO:0000313" key="21">
    <source>
        <dbReference type="EMBL" id="KAK6177553.1"/>
    </source>
</evidence>
<feature type="transmembrane region" description="Helical" evidence="20">
    <location>
        <begin position="241"/>
        <end position="259"/>
    </location>
</feature>
<evidence type="ECO:0000256" key="20">
    <source>
        <dbReference type="SAM" id="Phobius"/>
    </source>
</evidence>
<evidence type="ECO:0000256" key="16">
    <source>
        <dbReference type="ARBA" id="ARBA00026120"/>
    </source>
</evidence>
<feature type="transmembrane region" description="Helical" evidence="20">
    <location>
        <begin position="46"/>
        <end position="62"/>
    </location>
</feature>
<evidence type="ECO:0000256" key="13">
    <source>
        <dbReference type="ARBA" id="ARBA00023264"/>
    </source>
</evidence>
<keyword evidence="13" id="KW-1208">Phospholipid metabolism</keyword>
<evidence type="ECO:0000313" key="22">
    <source>
        <dbReference type="Proteomes" id="UP001347796"/>
    </source>
</evidence>
<feature type="compositionally biased region" description="Polar residues" evidence="19">
    <location>
        <begin position="461"/>
        <end position="472"/>
    </location>
</feature>
<name>A0AAN8PLE9_PATCE</name>
<comment type="subcellular location">
    <subcellularLocation>
        <location evidence="2">Endoplasmic reticulum</location>
    </subcellularLocation>
    <subcellularLocation>
        <location evidence="1">Membrane</location>
        <topology evidence="1">Multi-pass membrane protein</topology>
    </subcellularLocation>
</comment>
<evidence type="ECO:0000256" key="1">
    <source>
        <dbReference type="ARBA" id="ARBA00004141"/>
    </source>
</evidence>
<keyword evidence="14" id="KW-0012">Acyltransferase</keyword>
<evidence type="ECO:0000256" key="4">
    <source>
        <dbReference type="ARBA" id="ARBA00010323"/>
    </source>
</evidence>
<accession>A0AAN8PLE9</accession>
<evidence type="ECO:0000256" key="18">
    <source>
        <dbReference type="ARBA" id="ARBA00039721"/>
    </source>
</evidence>
<dbReference type="PANTHER" id="PTHR13906:SF14">
    <property type="entry name" value="LYSOPHOSPHOLIPID ACYLTRANSFERASE 5"/>
    <property type="match status" value="1"/>
</dbReference>
<evidence type="ECO:0000256" key="2">
    <source>
        <dbReference type="ARBA" id="ARBA00004240"/>
    </source>
</evidence>
<dbReference type="GO" id="GO:0071617">
    <property type="term" value="F:lysophospholipid acyltransferase activity"/>
    <property type="evidence" value="ECO:0007669"/>
    <property type="project" value="TreeGrafter"/>
</dbReference>
<dbReference type="InterPro" id="IPR004299">
    <property type="entry name" value="MBOAT_fam"/>
</dbReference>
<comment type="pathway">
    <text evidence="3">Lipid metabolism; phospholipid metabolism.</text>
</comment>
<organism evidence="21 22">
    <name type="scientific">Patella caerulea</name>
    <name type="common">Rayed Mediterranean limpet</name>
    <dbReference type="NCBI Taxonomy" id="87958"/>
    <lineage>
        <taxon>Eukaryota</taxon>
        <taxon>Metazoa</taxon>
        <taxon>Spiralia</taxon>
        <taxon>Lophotrochozoa</taxon>
        <taxon>Mollusca</taxon>
        <taxon>Gastropoda</taxon>
        <taxon>Patellogastropoda</taxon>
        <taxon>Patelloidea</taxon>
        <taxon>Patellidae</taxon>
        <taxon>Patella</taxon>
    </lineage>
</organism>
<keyword evidence="8" id="KW-0256">Endoplasmic reticulum</keyword>
<dbReference type="PANTHER" id="PTHR13906">
    <property type="entry name" value="PORCUPINE"/>
    <property type="match status" value="1"/>
</dbReference>